<organism evidence="10 11">
    <name type="scientific">Ditylenchus dipsaci</name>
    <dbReference type="NCBI Taxonomy" id="166011"/>
    <lineage>
        <taxon>Eukaryota</taxon>
        <taxon>Metazoa</taxon>
        <taxon>Ecdysozoa</taxon>
        <taxon>Nematoda</taxon>
        <taxon>Chromadorea</taxon>
        <taxon>Rhabditida</taxon>
        <taxon>Tylenchina</taxon>
        <taxon>Tylenchomorpha</taxon>
        <taxon>Sphaerularioidea</taxon>
        <taxon>Anguinidae</taxon>
        <taxon>Anguininae</taxon>
        <taxon>Ditylenchus</taxon>
    </lineage>
</organism>
<feature type="region of interest" description="Disordered" evidence="8">
    <location>
        <begin position="186"/>
        <end position="234"/>
    </location>
</feature>
<evidence type="ECO:0000256" key="4">
    <source>
        <dbReference type="ARBA" id="ARBA00023155"/>
    </source>
</evidence>
<dbReference type="PANTHER" id="PTHR45874">
    <property type="entry name" value="HOMEOBOX PROTEIN ABDOMINAL-B"/>
    <property type="match status" value="1"/>
</dbReference>
<proteinExistence type="inferred from homology"/>
<sequence>MNMMNTTSPSTHMVINPSSLISGAANPNAAAKLPSHHQQHHQQLQAGNPHSGFLPAWPNSFVNSAACSQNGSGAGISSSSEETETKPVLGYGLTERINNTPPALMAAAAVAANSYNGYSHMFNAAMQQQQPNPHQNGYYYGGDWGGAIAAQHHHQQQRHAAVVTAAATQNFAAAAIAAAQQAVNSGASPAIKPDDYKDNNPSNSSQNEQQQQHSSSSGSASSENQTSTAASTANNRQLAAAAAASASAASKGFSSPTTSMANANYGFVDMMSTPGMCCPSDLYGPAAAAAWSSYAASSAAAYHQYHPFAAAAVAGASYSGGVAPMNISPFSDVQLEWATNSMSSSSRKKRKPYAKQQTVELEKEYLFNPYVTKQKRWELAQKLSLSERQVKIWFQNRRMKHKKLVTRGVDPSMGCSGVMHDDD</sequence>
<name>A0A915DKJ7_9BILA</name>
<dbReference type="InterPro" id="IPR009057">
    <property type="entry name" value="Homeodomain-like_sf"/>
</dbReference>
<evidence type="ECO:0000256" key="7">
    <source>
        <dbReference type="RuleBase" id="RU000682"/>
    </source>
</evidence>
<evidence type="ECO:0000313" key="11">
    <source>
        <dbReference type="WBParaSite" id="jg2097"/>
    </source>
</evidence>
<dbReference type="InterPro" id="IPR017970">
    <property type="entry name" value="Homeobox_CS"/>
</dbReference>
<dbReference type="PRINTS" id="PR00024">
    <property type="entry name" value="HOMEOBOX"/>
</dbReference>
<keyword evidence="5 6" id="KW-0539">Nucleus</keyword>
<dbReference type="GO" id="GO:0003677">
    <property type="term" value="F:DNA binding"/>
    <property type="evidence" value="ECO:0007669"/>
    <property type="project" value="UniProtKB-UniRule"/>
</dbReference>
<keyword evidence="3 6" id="KW-0238">DNA-binding</keyword>
<dbReference type="Proteomes" id="UP000887574">
    <property type="component" value="Unplaced"/>
</dbReference>
<comment type="subcellular location">
    <subcellularLocation>
        <location evidence="1 6 7">Nucleus</location>
    </subcellularLocation>
</comment>
<feature type="region of interest" description="Disordered" evidence="8">
    <location>
        <begin position="1"/>
        <end position="52"/>
    </location>
</feature>
<evidence type="ECO:0000256" key="5">
    <source>
        <dbReference type="ARBA" id="ARBA00023242"/>
    </source>
</evidence>
<evidence type="ECO:0000256" key="8">
    <source>
        <dbReference type="SAM" id="MobiDB-lite"/>
    </source>
</evidence>
<dbReference type="GO" id="GO:0005634">
    <property type="term" value="C:nucleus"/>
    <property type="evidence" value="ECO:0007669"/>
    <property type="project" value="UniProtKB-SubCell"/>
</dbReference>
<keyword evidence="4 6" id="KW-0371">Homeobox</keyword>
<protein>
    <submittedName>
        <fullName evidence="11">Homeobox domain-containing protein</fullName>
    </submittedName>
</protein>
<evidence type="ECO:0000256" key="1">
    <source>
        <dbReference type="ARBA" id="ARBA00004123"/>
    </source>
</evidence>
<dbReference type="InterPro" id="IPR020479">
    <property type="entry name" value="HD_metazoa"/>
</dbReference>
<dbReference type="Pfam" id="PF00046">
    <property type="entry name" value="Homeodomain"/>
    <property type="match status" value="1"/>
</dbReference>
<feature type="DNA-binding region" description="Homeobox" evidence="6">
    <location>
        <begin position="346"/>
        <end position="405"/>
    </location>
</feature>
<dbReference type="AlphaFoldDB" id="A0A915DKJ7"/>
<dbReference type="SMART" id="SM00389">
    <property type="entry name" value="HOX"/>
    <property type="match status" value="1"/>
</dbReference>
<accession>A0A915DKJ7</accession>
<dbReference type="CDD" id="cd00086">
    <property type="entry name" value="homeodomain"/>
    <property type="match status" value="1"/>
</dbReference>
<feature type="compositionally biased region" description="Low complexity" evidence="8">
    <location>
        <begin position="199"/>
        <end position="234"/>
    </location>
</feature>
<evidence type="ECO:0000259" key="9">
    <source>
        <dbReference type="PROSITE" id="PS50071"/>
    </source>
</evidence>
<evidence type="ECO:0000256" key="3">
    <source>
        <dbReference type="ARBA" id="ARBA00023125"/>
    </source>
</evidence>
<feature type="domain" description="Homeobox" evidence="9">
    <location>
        <begin position="344"/>
        <end position="404"/>
    </location>
</feature>
<evidence type="ECO:0000256" key="6">
    <source>
        <dbReference type="PROSITE-ProRule" id="PRU00108"/>
    </source>
</evidence>
<dbReference type="InterPro" id="IPR046333">
    <property type="entry name" value="HXA10/ABDB-like"/>
</dbReference>
<evidence type="ECO:0000313" key="10">
    <source>
        <dbReference type="Proteomes" id="UP000887574"/>
    </source>
</evidence>
<keyword evidence="10" id="KW-1185">Reference proteome</keyword>
<dbReference type="GO" id="GO:0000981">
    <property type="term" value="F:DNA-binding transcription factor activity, RNA polymerase II-specific"/>
    <property type="evidence" value="ECO:0007669"/>
    <property type="project" value="InterPro"/>
</dbReference>
<dbReference type="InterPro" id="IPR001356">
    <property type="entry name" value="HD"/>
</dbReference>
<dbReference type="WBParaSite" id="jg2097">
    <property type="protein sequence ID" value="jg2097"/>
    <property type="gene ID" value="jg2097"/>
</dbReference>
<reference evidence="11" key="1">
    <citation type="submission" date="2022-11" db="UniProtKB">
        <authorList>
            <consortium name="WormBaseParasite"/>
        </authorList>
    </citation>
    <scope>IDENTIFICATION</scope>
</reference>
<evidence type="ECO:0000256" key="2">
    <source>
        <dbReference type="ARBA" id="ARBA00006317"/>
    </source>
</evidence>
<dbReference type="SUPFAM" id="SSF46689">
    <property type="entry name" value="Homeodomain-like"/>
    <property type="match status" value="1"/>
</dbReference>
<dbReference type="Gene3D" id="1.10.10.60">
    <property type="entry name" value="Homeodomain-like"/>
    <property type="match status" value="1"/>
</dbReference>
<feature type="compositionally biased region" description="Polar residues" evidence="8">
    <location>
        <begin position="1"/>
        <end position="21"/>
    </location>
</feature>
<dbReference type="PROSITE" id="PS50071">
    <property type="entry name" value="HOMEOBOX_2"/>
    <property type="match status" value="1"/>
</dbReference>
<comment type="similarity">
    <text evidence="2">Belongs to the Abd-B homeobox family.</text>
</comment>
<dbReference type="PROSITE" id="PS00027">
    <property type="entry name" value="HOMEOBOX_1"/>
    <property type="match status" value="1"/>
</dbReference>